<reference evidence="1 2" key="1">
    <citation type="submission" date="2019-11" db="EMBL/GenBank/DDBJ databases">
        <title>Whole genome sequence of Oryza granulata.</title>
        <authorList>
            <person name="Li W."/>
        </authorList>
    </citation>
    <scope>NUCLEOTIDE SEQUENCE [LARGE SCALE GENOMIC DNA]</scope>
    <source>
        <strain evidence="2">cv. Menghai</strain>
        <tissue evidence="1">Leaf</tissue>
    </source>
</reference>
<proteinExistence type="predicted"/>
<keyword evidence="2" id="KW-1185">Reference proteome</keyword>
<gene>
    <name evidence="1" type="ORF">E2562_015796</name>
</gene>
<dbReference type="EMBL" id="SPHZ02000007">
    <property type="protein sequence ID" value="KAF0907295.1"/>
    <property type="molecule type" value="Genomic_DNA"/>
</dbReference>
<comment type="caution">
    <text evidence="1">The sequence shown here is derived from an EMBL/GenBank/DDBJ whole genome shotgun (WGS) entry which is preliminary data.</text>
</comment>
<organism evidence="1 2">
    <name type="scientific">Oryza meyeriana var. granulata</name>
    <dbReference type="NCBI Taxonomy" id="110450"/>
    <lineage>
        <taxon>Eukaryota</taxon>
        <taxon>Viridiplantae</taxon>
        <taxon>Streptophyta</taxon>
        <taxon>Embryophyta</taxon>
        <taxon>Tracheophyta</taxon>
        <taxon>Spermatophyta</taxon>
        <taxon>Magnoliopsida</taxon>
        <taxon>Liliopsida</taxon>
        <taxon>Poales</taxon>
        <taxon>Poaceae</taxon>
        <taxon>BOP clade</taxon>
        <taxon>Oryzoideae</taxon>
        <taxon>Oryzeae</taxon>
        <taxon>Oryzinae</taxon>
        <taxon>Oryza</taxon>
        <taxon>Oryza meyeriana</taxon>
    </lineage>
</organism>
<dbReference type="AlphaFoldDB" id="A0A6G1D366"/>
<accession>A0A6G1D366</accession>
<protein>
    <submittedName>
        <fullName evidence="1">Uncharacterized protein</fullName>
    </submittedName>
</protein>
<sequence length="136" mass="14647">MQVAPEEVADAAGGMEEDKRTAIAEMSADTEAQLAVEAELAERYSVPVEIFQADAGVDTDCVHVSSMRGFNGAQLFAVSTSAVAVNVSLLPYLSLRDASRIAQEMKKPKCSRLVLRNQKLLTCKVAAAEAMEVERK</sequence>
<evidence type="ECO:0000313" key="2">
    <source>
        <dbReference type="Proteomes" id="UP000479710"/>
    </source>
</evidence>
<evidence type="ECO:0000313" key="1">
    <source>
        <dbReference type="EMBL" id="KAF0907295.1"/>
    </source>
</evidence>
<name>A0A6G1D366_9ORYZ</name>
<dbReference type="Proteomes" id="UP000479710">
    <property type="component" value="Unassembled WGS sequence"/>
</dbReference>